<name>A0ABV8ESQ3_9ACTN</name>
<dbReference type="RefSeq" id="WP_386188108.1">
    <property type="nucleotide sequence ID" value="NZ_JBHSBC010000003.1"/>
</dbReference>
<accession>A0ABV8ESQ3</accession>
<comment type="caution">
    <text evidence="1">The sequence shown here is derived from an EMBL/GenBank/DDBJ whole genome shotgun (WGS) entry which is preliminary data.</text>
</comment>
<dbReference type="Proteomes" id="UP001595698">
    <property type="component" value="Unassembled WGS sequence"/>
</dbReference>
<proteinExistence type="predicted"/>
<sequence>MELDITALDMLPAQEESPLYPCKETCPRTCARTCFLLTSA</sequence>
<reference evidence="2" key="1">
    <citation type="journal article" date="2019" name="Int. J. Syst. Evol. Microbiol.">
        <title>The Global Catalogue of Microorganisms (GCM) 10K type strain sequencing project: providing services to taxonomists for standard genome sequencing and annotation.</title>
        <authorList>
            <consortium name="The Broad Institute Genomics Platform"/>
            <consortium name="The Broad Institute Genome Sequencing Center for Infectious Disease"/>
            <person name="Wu L."/>
            <person name="Ma J."/>
        </authorList>
    </citation>
    <scope>NUCLEOTIDE SEQUENCE [LARGE SCALE GENOMIC DNA]</scope>
    <source>
        <strain evidence="2">TBRC 7912</strain>
    </source>
</reference>
<dbReference type="EMBL" id="JBHSBC010000003">
    <property type="protein sequence ID" value="MFC3979394.1"/>
    <property type="molecule type" value="Genomic_DNA"/>
</dbReference>
<organism evidence="1 2">
    <name type="scientific">Streptosporangium jomthongense</name>
    <dbReference type="NCBI Taxonomy" id="1193683"/>
    <lineage>
        <taxon>Bacteria</taxon>
        <taxon>Bacillati</taxon>
        <taxon>Actinomycetota</taxon>
        <taxon>Actinomycetes</taxon>
        <taxon>Streptosporangiales</taxon>
        <taxon>Streptosporangiaceae</taxon>
        <taxon>Streptosporangium</taxon>
    </lineage>
</organism>
<evidence type="ECO:0000313" key="2">
    <source>
        <dbReference type="Proteomes" id="UP001595698"/>
    </source>
</evidence>
<keyword evidence="2" id="KW-1185">Reference proteome</keyword>
<gene>
    <name evidence="1" type="ORF">ACFOYY_04625</name>
</gene>
<dbReference type="NCBIfam" id="NF038157">
    <property type="entry name" value="lanti_ALQxL"/>
    <property type="match status" value="1"/>
</dbReference>
<evidence type="ECO:0000313" key="1">
    <source>
        <dbReference type="EMBL" id="MFC3979394.1"/>
    </source>
</evidence>
<protein>
    <submittedName>
        <fullName evidence="1">ALQxL family class IV lanthipeptide</fullName>
    </submittedName>
</protein>